<keyword evidence="2" id="KW-0732">Signal</keyword>
<keyword evidence="4" id="KW-1185">Reference proteome</keyword>
<accession>A0A840VFF1</accession>
<proteinExistence type="predicted"/>
<dbReference type="InterPro" id="IPR010131">
    <property type="entry name" value="MdtP/NodT-like"/>
</dbReference>
<organism evidence="3 4">
    <name type="scientific">Acidocella aromatica</name>
    <dbReference type="NCBI Taxonomy" id="1303579"/>
    <lineage>
        <taxon>Bacteria</taxon>
        <taxon>Pseudomonadati</taxon>
        <taxon>Pseudomonadota</taxon>
        <taxon>Alphaproteobacteria</taxon>
        <taxon>Acetobacterales</taxon>
        <taxon>Acidocellaceae</taxon>
        <taxon>Acidocella</taxon>
    </lineage>
</organism>
<evidence type="ECO:0000313" key="4">
    <source>
        <dbReference type="Proteomes" id="UP000553706"/>
    </source>
</evidence>
<dbReference type="GO" id="GO:0015562">
    <property type="term" value="F:efflux transmembrane transporter activity"/>
    <property type="evidence" value="ECO:0007669"/>
    <property type="project" value="InterPro"/>
</dbReference>
<reference evidence="3 4" key="1">
    <citation type="submission" date="2020-08" db="EMBL/GenBank/DDBJ databases">
        <title>Genomic Encyclopedia of Type Strains, Phase IV (KMG-IV): sequencing the most valuable type-strain genomes for metagenomic binning, comparative biology and taxonomic classification.</title>
        <authorList>
            <person name="Goeker M."/>
        </authorList>
    </citation>
    <scope>NUCLEOTIDE SEQUENCE [LARGE SCALE GENOMIC DNA]</scope>
    <source>
        <strain evidence="3 4">DSM 27026</strain>
    </source>
</reference>
<feature type="signal peptide" evidence="2">
    <location>
        <begin position="1"/>
        <end position="19"/>
    </location>
</feature>
<name>A0A840VFF1_9PROT</name>
<dbReference type="PROSITE" id="PS51257">
    <property type="entry name" value="PROKAR_LIPOPROTEIN"/>
    <property type="match status" value="1"/>
</dbReference>
<dbReference type="SUPFAM" id="SSF56954">
    <property type="entry name" value="Outer membrane efflux proteins (OEP)"/>
    <property type="match status" value="1"/>
</dbReference>
<dbReference type="Proteomes" id="UP000553706">
    <property type="component" value="Unassembled WGS sequence"/>
</dbReference>
<keyword evidence="1" id="KW-0175">Coiled coil</keyword>
<feature type="chain" id="PRO_5032308603" evidence="2">
    <location>
        <begin position="20"/>
        <end position="418"/>
    </location>
</feature>
<comment type="caution">
    <text evidence="3">The sequence shown here is derived from an EMBL/GenBank/DDBJ whole genome shotgun (WGS) entry which is preliminary data.</text>
</comment>
<dbReference type="AlphaFoldDB" id="A0A840VFF1"/>
<protein>
    <submittedName>
        <fullName evidence="3">Outer membrane protein TolC</fullName>
    </submittedName>
</protein>
<dbReference type="Gene3D" id="1.20.1600.10">
    <property type="entry name" value="Outer membrane efflux proteins (OEP)"/>
    <property type="match status" value="1"/>
</dbReference>
<feature type="coiled-coil region" evidence="1">
    <location>
        <begin position="331"/>
        <end position="358"/>
    </location>
</feature>
<dbReference type="EMBL" id="JACHFJ010000017">
    <property type="protein sequence ID" value="MBB5374426.1"/>
    <property type="molecule type" value="Genomic_DNA"/>
</dbReference>
<evidence type="ECO:0000313" key="3">
    <source>
        <dbReference type="EMBL" id="MBB5374426.1"/>
    </source>
</evidence>
<gene>
    <name evidence="3" type="ORF">HNP71_002700</name>
</gene>
<sequence>MKRMVLLALAGLSSCAAYHPAPLLDTAQVAVPLPTAQPLTLAQLVALAMKRDPDLVAARAQAGIAQAELLAAGTPPDPSLSIGFEALLGGPASMSAIAGSLGEDVSLLVTRSADVNAAKAHLLQVNANILWQEWQVAARAAQLGVTLTGEAADLASLHSDDQALTALEQDVQVQTAAGNLTQQDVSATQTALAVLRIALNSEERSQARDEAQLDALLALPSGTPVALTPPDVAQIPPERQQQALATLPRRRPDLLALRYGYTEADEKLRAVIRSQFLPISLGAQGGRDTSGVVSAGPQVALSLPLFNRNRPAIQTAEATRAALRAQYAASLADARNGAEALEQSISLLQRQATQADQAAAQAASIAEDARHTFAAGGLDARMETDLITAAGDREREVIQLHTQLQTANLSLAVLLGLD</sequence>
<evidence type="ECO:0000256" key="1">
    <source>
        <dbReference type="SAM" id="Coils"/>
    </source>
</evidence>
<dbReference type="PANTHER" id="PTHR30203">
    <property type="entry name" value="OUTER MEMBRANE CATION EFFLUX PROTEIN"/>
    <property type="match status" value="1"/>
</dbReference>
<evidence type="ECO:0000256" key="2">
    <source>
        <dbReference type="SAM" id="SignalP"/>
    </source>
</evidence>